<evidence type="ECO:0000256" key="1">
    <source>
        <dbReference type="ARBA" id="ARBA00005947"/>
    </source>
</evidence>
<evidence type="ECO:0000313" key="3">
    <source>
        <dbReference type="EMBL" id="OYQ29553.1"/>
    </source>
</evidence>
<dbReference type="Pfam" id="PF00850">
    <property type="entry name" value="Hist_deacetyl"/>
    <property type="match status" value="1"/>
</dbReference>
<feature type="domain" description="Histone deacetylase" evidence="2">
    <location>
        <begin position="42"/>
        <end position="327"/>
    </location>
</feature>
<dbReference type="InterPro" id="IPR023696">
    <property type="entry name" value="Ureohydrolase_dom_sf"/>
</dbReference>
<reference evidence="3 4" key="1">
    <citation type="submission" date="2017-07" db="EMBL/GenBank/DDBJ databases">
        <title>Sandarakinorhabdus cyanobacteriorum sp. nov., a novel bacterium isolated from cyanobacterial aggregates in a eutrophic lake.</title>
        <authorList>
            <person name="Cai H."/>
        </authorList>
    </citation>
    <scope>NUCLEOTIDE SEQUENCE [LARGE SCALE GENOMIC DNA]</scope>
    <source>
        <strain evidence="3 4">TH057</strain>
    </source>
</reference>
<dbReference type="InterPro" id="IPR037138">
    <property type="entry name" value="His_deacetylse_dom_sf"/>
</dbReference>
<sequence>MTQTALFQNERCFWHSTGVQALYFPLDRWVQPPTGSYGADTPDSKRRVLNLVQASGLVDALVQPKADPATRDDLLRIHPAEYIDRFKATSDAGGGDLGQLAPFSKGGFEIACISAGLAIAAVDGVISGQYRNAYALCRPAGHHCLPDMPMGFCLLCNIPIAIEAARARHGLGKVAILDWDVHHGNGTQHVYYERGDTLTISIHQDRCFPPGYSGADDRGAGDGLGANINIPLPAGSGHATYIRAMERIVLPALDAFQPELIVVASGLDANAVDPLARMMLHSETYRAMTQMVMGAADRLCQGRLAVIHEGGYAEAYVPFCGHAVIEALAGTTMGVEDPELEMFSLWQPGPRAQAFQDQWVDDLARELLA</sequence>
<gene>
    <name evidence="3" type="ORF">CHU93_07495</name>
</gene>
<accession>A0A255YK50</accession>
<proteinExistence type="inferred from homology"/>
<dbReference type="RefSeq" id="WP_094473478.1">
    <property type="nucleotide sequence ID" value="NZ_NOXT01000104.1"/>
</dbReference>
<dbReference type="InterPro" id="IPR000286">
    <property type="entry name" value="HDACs"/>
</dbReference>
<dbReference type="PANTHER" id="PTHR10625:SF10">
    <property type="entry name" value="HISTONE DEACETYLASE HDAC1"/>
    <property type="match status" value="1"/>
</dbReference>
<evidence type="ECO:0000313" key="4">
    <source>
        <dbReference type="Proteomes" id="UP000216991"/>
    </source>
</evidence>
<evidence type="ECO:0000259" key="2">
    <source>
        <dbReference type="Pfam" id="PF00850"/>
    </source>
</evidence>
<dbReference type="GO" id="GO:0040029">
    <property type="term" value="P:epigenetic regulation of gene expression"/>
    <property type="evidence" value="ECO:0007669"/>
    <property type="project" value="TreeGrafter"/>
</dbReference>
<dbReference type="PANTHER" id="PTHR10625">
    <property type="entry name" value="HISTONE DEACETYLASE HDAC1-RELATED"/>
    <property type="match status" value="1"/>
</dbReference>
<comment type="caution">
    <text evidence="3">The sequence shown here is derived from an EMBL/GenBank/DDBJ whole genome shotgun (WGS) entry which is preliminary data.</text>
</comment>
<dbReference type="PRINTS" id="PR01270">
    <property type="entry name" value="HDASUPER"/>
</dbReference>
<organism evidence="3 4">
    <name type="scientific">Sandarakinorhabdus cyanobacteriorum</name>
    <dbReference type="NCBI Taxonomy" id="1981098"/>
    <lineage>
        <taxon>Bacteria</taxon>
        <taxon>Pseudomonadati</taxon>
        <taxon>Pseudomonadota</taxon>
        <taxon>Alphaproteobacteria</taxon>
        <taxon>Sphingomonadales</taxon>
        <taxon>Sphingosinicellaceae</taxon>
        <taxon>Sandarakinorhabdus</taxon>
    </lineage>
</organism>
<dbReference type="InterPro" id="IPR023801">
    <property type="entry name" value="His_deacetylse_dom"/>
</dbReference>
<dbReference type="Gene3D" id="3.40.800.20">
    <property type="entry name" value="Histone deacetylase domain"/>
    <property type="match status" value="1"/>
</dbReference>
<dbReference type="EMBL" id="NOXT01000104">
    <property type="protein sequence ID" value="OYQ29553.1"/>
    <property type="molecule type" value="Genomic_DNA"/>
</dbReference>
<name>A0A255YK50_9SPHN</name>
<dbReference type="GO" id="GO:0004407">
    <property type="term" value="F:histone deacetylase activity"/>
    <property type="evidence" value="ECO:0007669"/>
    <property type="project" value="TreeGrafter"/>
</dbReference>
<dbReference type="OrthoDB" id="9808367at2"/>
<dbReference type="SUPFAM" id="SSF52768">
    <property type="entry name" value="Arginase/deacetylase"/>
    <property type="match status" value="1"/>
</dbReference>
<dbReference type="AlphaFoldDB" id="A0A255YK50"/>
<keyword evidence="4" id="KW-1185">Reference proteome</keyword>
<dbReference type="CDD" id="cd09996">
    <property type="entry name" value="HDAC_classII_1"/>
    <property type="match status" value="1"/>
</dbReference>
<protein>
    <submittedName>
        <fullName evidence="3">Class II histone deacetylase</fullName>
    </submittedName>
</protein>
<comment type="similarity">
    <text evidence="1">Belongs to the histone deacetylase family.</text>
</comment>
<dbReference type="Proteomes" id="UP000216991">
    <property type="component" value="Unassembled WGS sequence"/>
</dbReference>